<evidence type="ECO:0000313" key="1">
    <source>
        <dbReference type="EMBL" id="MPL71870.1"/>
    </source>
</evidence>
<dbReference type="AlphaFoldDB" id="A0A644TY97"/>
<proteinExistence type="predicted"/>
<name>A0A644TY97_9ZZZZ</name>
<comment type="caution">
    <text evidence="1">The sequence shown here is derived from an EMBL/GenBank/DDBJ whole genome shotgun (WGS) entry which is preliminary data.</text>
</comment>
<accession>A0A644TY97</accession>
<dbReference type="EMBL" id="VSSQ01000062">
    <property type="protein sequence ID" value="MPL71870.1"/>
    <property type="molecule type" value="Genomic_DNA"/>
</dbReference>
<reference evidence="1" key="1">
    <citation type="submission" date="2019-08" db="EMBL/GenBank/DDBJ databases">
        <authorList>
            <person name="Kucharzyk K."/>
            <person name="Murdoch R.W."/>
            <person name="Higgins S."/>
            <person name="Loffler F."/>
        </authorList>
    </citation>
    <scope>NUCLEOTIDE SEQUENCE</scope>
</reference>
<organism evidence="1">
    <name type="scientific">bioreactor metagenome</name>
    <dbReference type="NCBI Taxonomy" id="1076179"/>
    <lineage>
        <taxon>unclassified sequences</taxon>
        <taxon>metagenomes</taxon>
        <taxon>ecological metagenomes</taxon>
    </lineage>
</organism>
<gene>
    <name evidence="1" type="ORF">SDC9_17649</name>
</gene>
<protein>
    <submittedName>
        <fullName evidence="1">Uncharacterized protein</fullName>
    </submittedName>
</protein>
<sequence>MPKIINPDTLQDFKTRNSPALITISKKLVVFNVPAVKMLAIKPGDYFALEIDKNRLYYHDSNASGFRCGDKNGKTNIVISQISGLLDMLITEMGITGAPKSLRFEIGPLDAGRRLLFTPDTEKQ</sequence>